<feature type="domain" description="Glycosyl hydrolase family 95 N-terminal" evidence="1">
    <location>
        <begin position="124"/>
        <end position="265"/>
    </location>
</feature>
<dbReference type="InterPro" id="IPR027414">
    <property type="entry name" value="GH95_N_dom"/>
</dbReference>
<evidence type="ECO:0000259" key="2">
    <source>
        <dbReference type="Pfam" id="PF21307"/>
    </source>
</evidence>
<proteinExistence type="predicted"/>
<dbReference type="InterPro" id="IPR049053">
    <property type="entry name" value="AFCA-like_C"/>
</dbReference>
<dbReference type="PANTHER" id="PTHR31084">
    <property type="entry name" value="ALPHA-L-FUCOSIDASE 2"/>
    <property type="match status" value="1"/>
</dbReference>
<dbReference type="EMBL" id="JAGIOO010000001">
    <property type="protein sequence ID" value="MBP2477512.1"/>
    <property type="molecule type" value="Genomic_DNA"/>
</dbReference>
<organism evidence="4 5">
    <name type="scientific">Crossiella equi</name>
    <dbReference type="NCBI Taxonomy" id="130796"/>
    <lineage>
        <taxon>Bacteria</taxon>
        <taxon>Bacillati</taxon>
        <taxon>Actinomycetota</taxon>
        <taxon>Actinomycetes</taxon>
        <taxon>Pseudonocardiales</taxon>
        <taxon>Pseudonocardiaceae</taxon>
        <taxon>Crossiella</taxon>
    </lineage>
</organism>
<dbReference type="PROSITE" id="PS51318">
    <property type="entry name" value="TAT"/>
    <property type="match status" value="1"/>
</dbReference>
<name>A0ABS5AMP4_9PSEU</name>
<dbReference type="InterPro" id="IPR016518">
    <property type="entry name" value="Alpha-L-fucosidase"/>
</dbReference>
<dbReference type="InterPro" id="IPR012341">
    <property type="entry name" value="6hp_glycosidase-like_sf"/>
</dbReference>
<keyword evidence="5" id="KW-1185">Reference proteome</keyword>
<dbReference type="InterPro" id="IPR008928">
    <property type="entry name" value="6-hairpin_glycosidase_sf"/>
</dbReference>
<gene>
    <name evidence="4" type="ORF">JOF53_006384</name>
</gene>
<dbReference type="GO" id="GO:0004560">
    <property type="term" value="F:alpha-L-fucosidase activity"/>
    <property type="evidence" value="ECO:0007669"/>
    <property type="project" value="UniProtKB-EC"/>
</dbReference>
<dbReference type="Pfam" id="PF14498">
    <property type="entry name" value="Glyco_hyd_65N_2"/>
    <property type="match status" value="2"/>
</dbReference>
<dbReference type="InterPro" id="IPR013780">
    <property type="entry name" value="Glyco_hydro_b"/>
</dbReference>
<dbReference type="SUPFAM" id="SSF48208">
    <property type="entry name" value="Six-hairpin glycosidases"/>
    <property type="match status" value="1"/>
</dbReference>
<dbReference type="PANTHER" id="PTHR31084:SF3">
    <property type="entry name" value="ALPHA-FUCOSIDASE A"/>
    <property type="match status" value="1"/>
</dbReference>
<sequence length="797" mass="88150">MTDSPSRRDFLRITSALGAGLMLTGVRPFTAEAAEEVARPAADAVSLVPESQARALWYRSPAEESRIIQQGLPIGNGRLGALVGSDPADDVLYLAEATLWTGHRNDVLQDDGQFPYGPNDFGSFGLLAKVRVQVAGHTKSAISDYRRRLDLDNGLVTTSYRHGGTRYRRETYSSHPDDAVVVGLTARGGGVHSGRIKLEGTRNETTTGDAGARTLILASRFDNGLRYAAAVTATSTSGTISVSGNEIVFTGCRDLLVVVTGGTTYLPDAGKGFRDESVDPGALAGSRAVAKAGVDPAALLNTHVADYQSLYRRLTLDLGESTRAQRDMDSWSRLAVRYTNPDLPDPELEASYLQFGRYLMITSSRNSLPINLQGLWLHNNTPDWYADYHTDINIQMNYWLADRSGLGRCFTALADYCLAQLPEWSKQTQKLYNDPRNRFRNSTGRIAGWTVAFSTNTHGGLGWWWHPAGNAWLCQSLWEHYEFTLDKAYLARIYPLLKGAAEFWQARLVTIRHTYPDGTTKDVLVDDKDWSPEHGPQDTLGISYAQEIVWELFREVHEATRVLGRDKDFGAAVKDLQARLYLPETSPKTGMHQEWMNPDDIGERTHRHLSPLIGFFPGDRVNHDSAPKPYLEGIRKLLEVRGMESFGWACAWRSACWARLREADKAYQLLLTVMRPSIANENGTSPNFFDMYRNGDKAIFQIDANLGAPAAMLEMLVYSRPGVLELLPALPSAWAKKGRVTGVGVKGGFEVDLAWRDGKVTTAVVRSVGGTTTELRAGTWKRTITLKKGESVTVRPG</sequence>
<protein>
    <submittedName>
        <fullName evidence="4">Alpha-L-fucosidase 2</fullName>
        <ecNumber evidence="4">3.2.1.51</ecNumber>
    </submittedName>
</protein>
<keyword evidence="4" id="KW-0378">Hydrolase</keyword>
<dbReference type="Gene3D" id="2.60.40.1180">
    <property type="entry name" value="Golgi alpha-mannosidase II"/>
    <property type="match status" value="1"/>
</dbReference>
<feature type="domain" description="Glycosyl hydrolase family 95 catalytic" evidence="3">
    <location>
        <begin position="298"/>
        <end position="716"/>
    </location>
</feature>
<evidence type="ECO:0000313" key="4">
    <source>
        <dbReference type="EMBL" id="MBP2477512.1"/>
    </source>
</evidence>
<accession>A0ABS5AMP4</accession>
<dbReference type="Pfam" id="PF22124">
    <property type="entry name" value="Glyco_hydro_95_cat"/>
    <property type="match status" value="1"/>
</dbReference>
<evidence type="ECO:0000313" key="5">
    <source>
        <dbReference type="Proteomes" id="UP001519363"/>
    </source>
</evidence>
<dbReference type="Pfam" id="PF21307">
    <property type="entry name" value="Glyco_hydro_95_C"/>
    <property type="match status" value="1"/>
</dbReference>
<dbReference type="PIRSF" id="PIRSF007663">
    <property type="entry name" value="UCP007663"/>
    <property type="match status" value="1"/>
</dbReference>
<evidence type="ECO:0000259" key="3">
    <source>
        <dbReference type="Pfam" id="PF22124"/>
    </source>
</evidence>
<dbReference type="InterPro" id="IPR054363">
    <property type="entry name" value="GH95_cat"/>
</dbReference>
<keyword evidence="4" id="KW-0326">Glycosidase</keyword>
<dbReference type="Gene3D" id="2.70.98.50">
    <property type="entry name" value="putative glycoside hydrolase family protein from bacillus halodurans"/>
    <property type="match status" value="1"/>
</dbReference>
<evidence type="ECO:0000259" key="1">
    <source>
        <dbReference type="Pfam" id="PF14498"/>
    </source>
</evidence>
<feature type="domain" description="Glycosyl hydrolase family 95 N-terminal" evidence="1">
    <location>
        <begin position="56"/>
        <end position="111"/>
    </location>
</feature>
<feature type="domain" description="Alpha fucosidase A-like C-terminal" evidence="2">
    <location>
        <begin position="719"/>
        <end position="785"/>
    </location>
</feature>
<dbReference type="Proteomes" id="UP001519363">
    <property type="component" value="Unassembled WGS sequence"/>
</dbReference>
<dbReference type="Gene3D" id="1.50.10.10">
    <property type="match status" value="1"/>
</dbReference>
<dbReference type="RefSeq" id="WP_086782437.1">
    <property type="nucleotide sequence ID" value="NZ_JAGIOO010000001.1"/>
</dbReference>
<dbReference type="InterPro" id="IPR006311">
    <property type="entry name" value="TAT_signal"/>
</dbReference>
<dbReference type="EC" id="3.2.1.51" evidence="4"/>
<comment type="caution">
    <text evidence="4">The sequence shown here is derived from an EMBL/GenBank/DDBJ whole genome shotgun (WGS) entry which is preliminary data.</text>
</comment>
<reference evidence="4 5" key="1">
    <citation type="submission" date="2021-03" db="EMBL/GenBank/DDBJ databases">
        <title>Sequencing the genomes of 1000 actinobacteria strains.</title>
        <authorList>
            <person name="Klenk H.-P."/>
        </authorList>
    </citation>
    <scope>NUCLEOTIDE SEQUENCE [LARGE SCALE GENOMIC DNA]</scope>
    <source>
        <strain evidence="4 5">DSM 44580</strain>
    </source>
</reference>